<dbReference type="PANTHER" id="PTHR43776:SF7">
    <property type="entry name" value="D,D-DIPEPTIDE TRANSPORT ATP-BINDING PROTEIN DDPF-RELATED"/>
    <property type="match status" value="1"/>
</dbReference>
<dbReference type="Pfam" id="PF08352">
    <property type="entry name" value="oligo_HPY"/>
    <property type="match status" value="1"/>
</dbReference>
<keyword evidence="2" id="KW-0813">Transport</keyword>
<dbReference type="SMART" id="SM00382">
    <property type="entry name" value="AAA"/>
    <property type="match status" value="1"/>
</dbReference>
<dbReference type="GO" id="GO:0016887">
    <property type="term" value="F:ATP hydrolysis activity"/>
    <property type="evidence" value="ECO:0007669"/>
    <property type="project" value="InterPro"/>
</dbReference>
<evidence type="ECO:0000256" key="2">
    <source>
        <dbReference type="ARBA" id="ARBA00022448"/>
    </source>
</evidence>
<sequence>MAADTTTGTAAGTGTGAGPDDGALLRARGLVRRYPAGRAGLRRRSVSAVDGVDLDLRAGEVLGVVGESGCGKSTLARMLVGLERPDAGTLAYRGTDVTRMRRAEHAVMRRGVQMVFQDPYASLDPRMTVEQVVAEPLAAARTGTRADRRRRAGELLELVGLSAGMLGRYPHQFSGGQRQRIGIARGLALEPSVLVCDEPVSALDVSVQAQVVNLLGRLRDELGLAVVFIAHDLSVVRHVADRVAVMYLGRVAEVGGADRVFDAPAHPYTRALLSASPSVDRAQRGRLGRREVLRGEPPSPADPPSGCRFRTRCALAVDRCAHEQPLLRLAAGDDPARTVACHRAEEVLTG</sequence>
<protein>
    <submittedName>
        <fullName evidence="7">ATP-binding cassette domain-containing protein</fullName>
    </submittedName>
</protein>
<comment type="caution">
    <text evidence="7">The sequence shown here is derived from an EMBL/GenBank/DDBJ whole genome shotgun (WGS) entry which is preliminary data.</text>
</comment>
<dbReference type="InterPro" id="IPR013563">
    <property type="entry name" value="Oligopep_ABC_C"/>
</dbReference>
<reference evidence="7 8" key="1">
    <citation type="submission" date="2020-05" db="EMBL/GenBank/DDBJ databases">
        <title>MicrobeNet Type strains.</title>
        <authorList>
            <person name="Nicholson A.C."/>
        </authorList>
    </citation>
    <scope>NUCLEOTIDE SEQUENCE [LARGE SCALE GENOMIC DNA]</scope>
    <source>
        <strain evidence="7 8">JCM 14547</strain>
    </source>
</reference>
<keyword evidence="8" id="KW-1185">Reference proteome</keyword>
<evidence type="ECO:0000256" key="3">
    <source>
        <dbReference type="ARBA" id="ARBA00022741"/>
    </source>
</evidence>
<dbReference type="Gene3D" id="3.40.50.300">
    <property type="entry name" value="P-loop containing nucleotide triphosphate hydrolases"/>
    <property type="match status" value="1"/>
</dbReference>
<accession>A0A849C283</accession>
<dbReference type="PROSITE" id="PS00211">
    <property type="entry name" value="ABC_TRANSPORTER_1"/>
    <property type="match status" value="1"/>
</dbReference>
<keyword evidence="4 7" id="KW-0067">ATP-binding</keyword>
<gene>
    <name evidence="7" type="ORF">HLB09_11885</name>
</gene>
<dbReference type="PROSITE" id="PS50893">
    <property type="entry name" value="ABC_TRANSPORTER_2"/>
    <property type="match status" value="1"/>
</dbReference>
<proteinExistence type="inferred from homology"/>
<dbReference type="CDD" id="cd03257">
    <property type="entry name" value="ABC_NikE_OppD_transporters"/>
    <property type="match status" value="1"/>
</dbReference>
<evidence type="ECO:0000256" key="5">
    <source>
        <dbReference type="SAM" id="MobiDB-lite"/>
    </source>
</evidence>
<dbReference type="PANTHER" id="PTHR43776">
    <property type="entry name" value="TRANSPORT ATP-BINDING PROTEIN"/>
    <property type="match status" value="1"/>
</dbReference>
<dbReference type="GO" id="GO:0005524">
    <property type="term" value="F:ATP binding"/>
    <property type="evidence" value="ECO:0007669"/>
    <property type="project" value="UniProtKB-KW"/>
</dbReference>
<dbReference type="InterPro" id="IPR003439">
    <property type="entry name" value="ABC_transporter-like_ATP-bd"/>
</dbReference>
<feature type="domain" description="ABC transporter" evidence="6">
    <location>
        <begin position="25"/>
        <end position="273"/>
    </location>
</feature>
<name>A0A849C283_9ACTN</name>
<dbReference type="InterPro" id="IPR017871">
    <property type="entry name" value="ABC_transporter-like_CS"/>
</dbReference>
<dbReference type="Pfam" id="PF00005">
    <property type="entry name" value="ABC_tran"/>
    <property type="match status" value="1"/>
</dbReference>
<dbReference type="InterPro" id="IPR027417">
    <property type="entry name" value="P-loop_NTPase"/>
</dbReference>
<evidence type="ECO:0000256" key="1">
    <source>
        <dbReference type="ARBA" id="ARBA00005417"/>
    </source>
</evidence>
<feature type="region of interest" description="Disordered" evidence="5">
    <location>
        <begin position="279"/>
        <end position="305"/>
    </location>
</feature>
<dbReference type="GO" id="GO:0055085">
    <property type="term" value="P:transmembrane transport"/>
    <property type="evidence" value="ECO:0007669"/>
    <property type="project" value="UniProtKB-ARBA"/>
</dbReference>
<dbReference type="SUPFAM" id="SSF52540">
    <property type="entry name" value="P-loop containing nucleoside triphosphate hydrolases"/>
    <property type="match status" value="1"/>
</dbReference>
<dbReference type="FunFam" id="3.40.50.300:FF:000016">
    <property type="entry name" value="Oligopeptide ABC transporter ATP-binding component"/>
    <property type="match status" value="1"/>
</dbReference>
<dbReference type="RefSeq" id="WP_171203574.1">
    <property type="nucleotide sequence ID" value="NZ_BAAANP010000002.1"/>
</dbReference>
<evidence type="ECO:0000259" key="6">
    <source>
        <dbReference type="PROSITE" id="PS50893"/>
    </source>
</evidence>
<comment type="similarity">
    <text evidence="1">Belongs to the ABC transporter superfamily.</text>
</comment>
<dbReference type="NCBIfam" id="TIGR01727">
    <property type="entry name" value="oligo_HPY"/>
    <property type="match status" value="1"/>
</dbReference>
<dbReference type="InterPro" id="IPR050319">
    <property type="entry name" value="ABC_transp_ATP-bind"/>
</dbReference>
<keyword evidence="3" id="KW-0547">Nucleotide-binding</keyword>
<organism evidence="7 8">
    <name type="scientific">Pseudokineococcus marinus</name>
    <dbReference type="NCBI Taxonomy" id="351215"/>
    <lineage>
        <taxon>Bacteria</taxon>
        <taxon>Bacillati</taxon>
        <taxon>Actinomycetota</taxon>
        <taxon>Actinomycetes</taxon>
        <taxon>Kineosporiales</taxon>
        <taxon>Kineosporiaceae</taxon>
        <taxon>Pseudokineococcus</taxon>
    </lineage>
</organism>
<dbReference type="InterPro" id="IPR003593">
    <property type="entry name" value="AAA+_ATPase"/>
</dbReference>
<evidence type="ECO:0000313" key="8">
    <source>
        <dbReference type="Proteomes" id="UP000555552"/>
    </source>
</evidence>
<evidence type="ECO:0000313" key="7">
    <source>
        <dbReference type="EMBL" id="NNH23778.1"/>
    </source>
</evidence>
<dbReference type="EMBL" id="JABEMA010000193">
    <property type="protein sequence ID" value="NNH23778.1"/>
    <property type="molecule type" value="Genomic_DNA"/>
</dbReference>
<dbReference type="GO" id="GO:0015833">
    <property type="term" value="P:peptide transport"/>
    <property type="evidence" value="ECO:0007669"/>
    <property type="project" value="InterPro"/>
</dbReference>
<dbReference type="AlphaFoldDB" id="A0A849C283"/>
<evidence type="ECO:0000256" key="4">
    <source>
        <dbReference type="ARBA" id="ARBA00022840"/>
    </source>
</evidence>
<dbReference type="Proteomes" id="UP000555552">
    <property type="component" value="Unassembled WGS sequence"/>
</dbReference>